<protein>
    <submittedName>
        <fullName evidence="1">Uncharacterized protein</fullName>
    </submittedName>
</protein>
<comment type="caution">
    <text evidence="1">The sequence shown here is derived from an EMBL/GenBank/DDBJ whole genome shotgun (WGS) entry which is preliminary data.</text>
</comment>
<dbReference type="Proteomes" id="UP001281147">
    <property type="component" value="Unassembled WGS sequence"/>
</dbReference>
<evidence type="ECO:0000313" key="1">
    <source>
        <dbReference type="EMBL" id="KAK3704352.1"/>
    </source>
</evidence>
<accession>A0ACC3MV42</accession>
<evidence type="ECO:0000313" key="2">
    <source>
        <dbReference type="Proteomes" id="UP001281147"/>
    </source>
</evidence>
<sequence>MGGHTRINGVLLIYLHRLPNVDNLKAEVAVIEQWLKHWQAGDPDVDGKPPNHAAHPAHAALVRASQHPSTNTPEEDDHITLAICSEDGWKKDPSESRALVHIYSRNQKPKDGYEGYKLHGVKRNGFSSPTVKDAIKEALDSELPQGTS</sequence>
<gene>
    <name evidence="1" type="ORF">LTR37_013905</name>
</gene>
<dbReference type="EMBL" id="JAUTXU010000140">
    <property type="protein sequence ID" value="KAK3704352.1"/>
    <property type="molecule type" value="Genomic_DNA"/>
</dbReference>
<organism evidence="1 2">
    <name type="scientific">Vermiconidia calcicola</name>
    <dbReference type="NCBI Taxonomy" id="1690605"/>
    <lineage>
        <taxon>Eukaryota</taxon>
        <taxon>Fungi</taxon>
        <taxon>Dikarya</taxon>
        <taxon>Ascomycota</taxon>
        <taxon>Pezizomycotina</taxon>
        <taxon>Dothideomycetes</taxon>
        <taxon>Dothideomycetidae</taxon>
        <taxon>Mycosphaerellales</taxon>
        <taxon>Extremaceae</taxon>
        <taxon>Vermiconidia</taxon>
    </lineage>
</organism>
<name>A0ACC3MV42_9PEZI</name>
<reference evidence="1" key="1">
    <citation type="submission" date="2023-07" db="EMBL/GenBank/DDBJ databases">
        <title>Black Yeasts Isolated from many extreme environments.</title>
        <authorList>
            <person name="Coleine C."/>
            <person name="Stajich J.E."/>
            <person name="Selbmann L."/>
        </authorList>
    </citation>
    <scope>NUCLEOTIDE SEQUENCE</scope>
    <source>
        <strain evidence="1">CCFEE 5714</strain>
    </source>
</reference>
<keyword evidence="2" id="KW-1185">Reference proteome</keyword>
<proteinExistence type="predicted"/>